<evidence type="ECO:0000313" key="1">
    <source>
        <dbReference type="EMBL" id="KAF2184974.1"/>
    </source>
</evidence>
<evidence type="ECO:0000313" key="2">
    <source>
        <dbReference type="Proteomes" id="UP000800200"/>
    </source>
</evidence>
<name>A0A6A6DZI8_9PEZI</name>
<gene>
    <name evidence="1" type="ORF">K469DRAFT_750510</name>
</gene>
<dbReference type="EMBL" id="ML994635">
    <property type="protein sequence ID" value="KAF2184974.1"/>
    <property type="molecule type" value="Genomic_DNA"/>
</dbReference>
<protein>
    <submittedName>
        <fullName evidence="1">Uncharacterized protein</fullName>
    </submittedName>
</protein>
<organism evidence="1 2">
    <name type="scientific">Zopfia rhizophila CBS 207.26</name>
    <dbReference type="NCBI Taxonomy" id="1314779"/>
    <lineage>
        <taxon>Eukaryota</taxon>
        <taxon>Fungi</taxon>
        <taxon>Dikarya</taxon>
        <taxon>Ascomycota</taxon>
        <taxon>Pezizomycotina</taxon>
        <taxon>Dothideomycetes</taxon>
        <taxon>Dothideomycetes incertae sedis</taxon>
        <taxon>Zopfiaceae</taxon>
        <taxon>Zopfia</taxon>
    </lineage>
</organism>
<dbReference type="Pfam" id="PF14223">
    <property type="entry name" value="Retrotran_gag_2"/>
    <property type="match status" value="1"/>
</dbReference>
<keyword evidence="2" id="KW-1185">Reference proteome</keyword>
<accession>A0A6A6DZI8</accession>
<proteinExistence type="predicted"/>
<dbReference type="Proteomes" id="UP000800200">
    <property type="component" value="Unassembled WGS sequence"/>
</dbReference>
<dbReference type="AlphaFoldDB" id="A0A6A6DZI8"/>
<sequence>MADPFFVDPYFLLIDSDTAYESPLKLISITAYLPRHNLFHLIRHTCLKMAKETGVPKLKNSSNSLQWYTRLKTFMIAKETWPAVKFVPKKRDKLPTTSKEKSDYSALPFNDDDDKNDEFKYHPKNNEALHHILTHCEDGPANKIRGIRSAREAMVTLNKLYGTSSEVENYLVAERLWTTTYASAGTIEKYTEQFTDTWNEIQRRQIGLDFLIRALLVYHLGTYYTGFQQRKRETGIEKLSFEEIISQLK</sequence>
<reference evidence="1" key="1">
    <citation type="journal article" date="2020" name="Stud. Mycol.">
        <title>101 Dothideomycetes genomes: a test case for predicting lifestyles and emergence of pathogens.</title>
        <authorList>
            <person name="Haridas S."/>
            <person name="Albert R."/>
            <person name="Binder M."/>
            <person name="Bloem J."/>
            <person name="Labutti K."/>
            <person name="Salamov A."/>
            <person name="Andreopoulos B."/>
            <person name="Baker S."/>
            <person name="Barry K."/>
            <person name="Bills G."/>
            <person name="Bluhm B."/>
            <person name="Cannon C."/>
            <person name="Castanera R."/>
            <person name="Culley D."/>
            <person name="Daum C."/>
            <person name="Ezra D."/>
            <person name="Gonzalez J."/>
            <person name="Henrissat B."/>
            <person name="Kuo A."/>
            <person name="Liang C."/>
            <person name="Lipzen A."/>
            <person name="Lutzoni F."/>
            <person name="Magnuson J."/>
            <person name="Mondo S."/>
            <person name="Nolan M."/>
            <person name="Ohm R."/>
            <person name="Pangilinan J."/>
            <person name="Park H.-J."/>
            <person name="Ramirez L."/>
            <person name="Alfaro M."/>
            <person name="Sun H."/>
            <person name="Tritt A."/>
            <person name="Yoshinaga Y."/>
            <person name="Zwiers L.-H."/>
            <person name="Turgeon B."/>
            <person name="Goodwin S."/>
            <person name="Spatafora J."/>
            <person name="Crous P."/>
            <person name="Grigoriev I."/>
        </authorList>
    </citation>
    <scope>NUCLEOTIDE SEQUENCE</scope>
    <source>
        <strain evidence="1">CBS 207.26</strain>
    </source>
</reference>